<feature type="binding site" evidence="11">
    <location>
        <begin position="446"/>
        <end position="447"/>
    </location>
    <ligand>
        <name>phosphoenolpyruvate</name>
        <dbReference type="ChEBI" id="CHEBI:58702"/>
    </ligand>
</feature>
<organism evidence="16 17">
    <name type="scientific">Pauljensenia hongkongensis</name>
    <dbReference type="NCBI Taxonomy" id="178339"/>
    <lineage>
        <taxon>Bacteria</taxon>
        <taxon>Bacillati</taxon>
        <taxon>Actinomycetota</taxon>
        <taxon>Actinomycetes</taxon>
        <taxon>Actinomycetales</taxon>
        <taxon>Actinomycetaceae</taxon>
        <taxon>Pauljensenia</taxon>
    </lineage>
</organism>
<dbReference type="InterPro" id="IPR000121">
    <property type="entry name" value="PEP_util_C"/>
</dbReference>
<feature type="active site" description="Proton donor" evidence="10">
    <location>
        <position position="494"/>
    </location>
</feature>
<dbReference type="EMBL" id="CP017298">
    <property type="protein sequence ID" value="AOS47412.1"/>
    <property type="molecule type" value="Genomic_DNA"/>
</dbReference>
<sequence>MTESLALYGTPVVHGVAYAPAVWVHRPPLPPQSAPALPAPHREDEVRRFMEAQSAVADSLFDKSLRATEQAADVLVVTASIATDRAWTRDVAERIRKGTPAVQAVMAATARFVVMFETAGGVMAERTTDLMDVRDRVIAHLQGMPEPGIPAVSEPFVLLADDLSPADTAGLDPSLCQAIVTRLGGPTSHTSIISRQLGIPCVVAARRLREIPEGEPVLVEAADGLLTTGVDPRVAHSLVEADLQRRALVEEWRGPAATSDGRAVELLANVGDAAASEAAHEGGLAQGIGLARTELAFLKSTAEPGVTDQVRAYAQVIAPWRGSKVVVRTLDAGSDKPVAYATLPGEENPALGVRGIRTSGPYPSILANQLDAIAIAAMSAPETRVWVMAPMVSTIPEAQWFSAMVRQRRETYGVDLRAGIMVEVPSVAILIDQFLEAVDFVSIGTNDLTQYTMAADRASADLAEYADPWQPAPLSLVAQVARAGARAGKPVGVCGEAGADPLLACVLVGMGVSSLSMASGAIPGVGAMLATVTMDQCEAAARAVVGARDGGEGRYRARRALGLM</sequence>
<dbReference type="Gene3D" id="3.50.30.10">
    <property type="entry name" value="Phosphohistidine domain"/>
    <property type="match status" value="1"/>
</dbReference>
<feature type="binding site" evidence="11">
    <location>
        <position position="328"/>
    </location>
    <ligand>
        <name>phosphoenolpyruvate</name>
        <dbReference type="ChEBI" id="CHEBI:58702"/>
    </ligand>
</feature>
<evidence type="ECO:0000256" key="8">
    <source>
        <dbReference type="ARBA" id="ARBA00033235"/>
    </source>
</evidence>
<feature type="domain" description="PEP-utilising enzyme C-terminal" evidence="14">
    <location>
        <begin position="255"/>
        <end position="532"/>
    </location>
</feature>
<dbReference type="SUPFAM" id="SSF52009">
    <property type="entry name" value="Phosphohistidine domain"/>
    <property type="match status" value="1"/>
</dbReference>
<accession>A0A1D8B2Q7</accession>
<feature type="binding site" evidence="11">
    <location>
        <position position="457"/>
    </location>
    <ligand>
        <name>phosphoenolpyruvate</name>
        <dbReference type="ChEBI" id="CHEBI:58702"/>
    </ligand>
</feature>
<dbReference type="AlphaFoldDB" id="A0A1D8B2Q7"/>
<gene>
    <name evidence="16" type="ORF">BH719_05685</name>
</gene>
<evidence type="ECO:0000256" key="7">
    <source>
        <dbReference type="ARBA" id="ARBA00022842"/>
    </source>
</evidence>
<dbReference type="InterPro" id="IPR050499">
    <property type="entry name" value="PEP-utilizing_PTS_enzyme"/>
</dbReference>
<evidence type="ECO:0000256" key="10">
    <source>
        <dbReference type="PIRSR" id="PIRSR000732-1"/>
    </source>
</evidence>
<feature type="active site" description="Tele-phosphohistidine intermediate" evidence="10">
    <location>
        <position position="189"/>
    </location>
</feature>
<dbReference type="Pfam" id="PF05524">
    <property type="entry name" value="PEP-utilisers_N"/>
    <property type="match status" value="1"/>
</dbReference>
<evidence type="ECO:0000256" key="2">
    <source>
        <dbReference type="ARBA" id="ARBA00007837"/>
    </source>
</evidence>
<evidence type="ECO:0000313" key="17">
    <source>
        <dbReference type="Proteomes" id="UP000095214"/>
    </source>
</evidence>
<evidence type="ECO:0000256" key="6">
    <source>
        <dbReference type="ARBA" id="ARBA00022777"/>
    </source>
</evidence>
<keyword evidence="4 9" id="KW-0808">Transferase</keyword>
<dbReference type="Gene3D" id="1.10.274.10">
    <property type="entry name" value="PtsI, HPr-binding domain"/>
    <property type="match status" value="1"/>
</dbReference>
<dbReference type="PANTHER" id="PTHR46244:SF3">
    <property type="entry name" value="PHOSPHOENOLPYRUVATE-PROTEIN PHOSPHOTRANSFERASE"/>
    <property type="match status" value="1"/>
</dbReference>
<evidence type="ECO:0000256" key="9">
    <source>
        <dbReference type="PIRNR" id="PIRNR000732"/>
    </source>
</evidence>
<dbReference type="InterPro" id="IPR023151">
    <property type="entry name" value="PEP_util_CS"/>
</dbReference>
<evidence type="ECO:0000256" key="4">
    <source>
        <dbReference type="ARBA" id="ARBA00022679"/>
    </source>
</evidence>
<evidence type="ECO:0000256" key="3">
    <source>
        <dbReference type="ARBA" id="ARBA00016544"/>
    </source>
</evidence>
<evidence type="ECO:0000313" key="16">
    <source>
        <dbReference type="EMBL" id="AOS47412.1"/>
    </source>
</evidence>
<dbReference type="Pfam" id="PF02896">
    <property type="entry name" value="PEP-utilizers_C"/>
    <property type="match status" value="1"/>
</dbReference>
<dbReference type="GO" id="GO:0005737">
    <property type="term" value="C:cytoplasm"/>
    <property type="evidence" value="ECO:0007669"/>
    <property type="project" value="UniProtKB-SubCell"/>
</dbReference>
<feature type="domain" description="PEP-utilising enzyme mobile" evidence="13">
    <location>
        <begin position="154"/>
        <end position="224"/>
    </location>
</feature>
<dbReference type="PROSITE" id="PS00370">
    <property type="entry name" value="PEP_ENZYMES_PHOS_SITE"/>
    <property type="match status" value="1"/>
</dbReference>
<dbReference type="InterPro" id="IPR015813">
    <property type="entry name" value="Pyrv/PenolPyrv_kinase-like_dom"/>
</dbReference>
<dbReference type="InterPro" id="IPR018274">
    <property type="entry name" value="PEP_util_AS"/>
</dbReference>
<dbReference type="STRING" id="178339.BH719_05685"/>
<keyword evidence="16" id="KW-0670">Pyruvate</keyword>
<comment type="catalytic activity">
    <reaction evidence="9">
        <text>L-histidyl-[protein] + phosphoenolpyruvate = N(pros)-phospho-L-histidyl-[protein] + pyruvate</text>
        <dbReference type="Rhea" id="RHEA:23880"/>
        <dbReference type="Rhea" id="RHEA-COMP:9745"/>
        <dbReference type="Rhea" id="RHEA-COMP:9746"/>
        <dbReference type="ChEBI" id="CHEBI:15361"/>
        <dbReference type="ChEBI" id="CHEBI:29979"/>
        <dbReference type="ChEBI" id="CHEBI:58702"/>
        <dbReference type="ChEBI" id="CHEBI:64837"/>
        <dbReference type="EC" id="2.7.3.9"/>
    </reaction>
</comment>
<dbReference type="OrthoDB" id="9765468at2"/>
<protein>
    <recommendedName>
        <fullName evidence="3 9">Phosphoenolpyruvate-protein phosphotransferase</fullName>
        <ecNumber evidence="9">2.7.3.9</ecNumber>
    </recommendedName>
    <alternativeName>
        <fullName evidence="8 9">Phosphotransferase system, enzyme I</fullName>
    </alternativeName>
</protein>
<comment type="function">
    <text evidence="9">General (non sugar-specific) component of the phosphoenolpyruvate-dependent sugar phosphotransferase system (sugar PTS). This major carbohydrate active-transport system catalyzes the phosphorylation of incoming sugar substrates concomitantly with their translocation across the cell membrane. Enzyme I transfers the phosphoryl group from phosphoenolpyruvate (PEP) to the phosphoryl carrier protein (HPr).</text>
</comment>
<keyword evidence="5 9" id="KW-0479">Metal-binding</keyword>
<dbReference type="GO" id="GO:0046872">
    <property type="term" value="F:metal ion binding"/>
    <property type="evidence" value="ECO:0007669"/>
    <property type="project" value="UniProtKB-KW"/>
</dbReference>
<dbReference type="RefSeq" id="WP_009743848.1">
    <property type="nucleotide sequence ID" value="NZ_CP017298.1"/>
</dbReference>
<evidence type="ECO:0000256" key="12">
    <source>
        <dbReference type="PIRSR" id="PIRSR000732-3"/>
    </source>
</evidence>
<dbReference type="Pfam" id="PF00391">
    <property type="entry name" value="PEP-utilizers"/>
    <property type="match status" value="1"/>
</dbReference>
<dbReference type="Proteomes" id="UP000095214">
    <property type="component" value="Chromosome"/>
</dbReference>
<evidence type="ECO:0000259" key="13">
    <source>
        <dbReference type="Pfam" id="PF00391"/>
    </source>
</evidence>
<dbReference type="InterPro" id="IPR036618">
    <property type="entry name" value="PtsI_HPr-bd_sf"/>
</dbReference>
<keyword evidence="9" id="KW-0762">Sugar transport</keyword>
<dbReference type="PROSITE" id="PS00742">
    <property type="entry name" value="PEP_ENZYMES_2"/>
    <property type="match status" value="1"/>
</dbReference>
<dbReference type="EC" id="2.7.3.9" evidence="9"/>
<feature type="binding site" evidence="12">
    <location>
        <position position="423"/>
    </location>
    <ligand>
        <name>Mg(2+)</name>
        <dbReference type="ChEBI" id="CHEBI:18420"/>
    </ligand>
</feature>
<dbReference type="PIRSF" id="PIRSF000732">
    <property type="entry name" value="PTS_enzyme_I"/>
    <property type="match status" value="1"/>
</dbReference>
<dbReference type="KEGG" id="phon:BH719_05685"/>
<keyword evidence="6 9" id="KW-0418">Kinase</keyword>
<dbReference type="InterPro" id="IPR024692">
    <property type="entry name" value="PTS_EI"/>
</dbReference>
<dbReference type="GO" id="GO:0016301">
    <property type="term" value="F:kinase activity"/>
    <property type="evidence" value="ECO:0007669"/>
    <property type="project" value="UniProtKB-KW"/>
</dbReference>
<keyword evidence="9" id="KW-0963">Cytoplasm</keyword>
<evidence type="ECO:0000259" key="14">
    <source>
        <dbReference type="Pfam" id="PF02896"/>
    </source>
</evidence>
<dbReference type="InterPro" id="IPR040442">
    <property type="entry name" value="Pyrv_kinase-like_dom_sf"/>
</dbReference>
<comment type="subcellular location">
    <subcellularLocation>
        <location evidence="9">Cytoplasm</location>
    </subcellularLocation>
</comment>
<dbReference type="InterPro" id="IPR008731">
    <property type="entry name" value="PTS_EIN"/>
</dbReference>
<evidence type="ECO:0000256" key="11">
    <source>
        <dbReference type="PIRSR" id="PIRSR000732-2"/>
    </source>
</evidence>
<dbReference type="PRINTS" id="PR01736">
    <property type="entry name" value="PHPHTRNFRASE"/>
</dbReference>
<proteinExistence type="inferred from homology"/>
<dbReference type="InterPro" id="IPR008279">
    <property type="entry name" value="PEP-util_enz_mobile_dom"/>
</dbReference>
<keyword evidence="9" id="KW-0813">Transport</keyword>
<reference evidence="16 17" key="1">
    <citation type="submission" date="2016-09" db="EMBL/GenBank/DDBJ databases">
        <title>Complete genome sequence of Actinomyces hongkongensis HKU8.</title>
        <authorList>
            <person name="Gao Y.-X."/>
            <person name="Zhou Y.-Y."/>
            <person name="Xie Y."/>
            <person name="Wang M."/>
            <person name="Wang S.-J."/>
            <person name="Shen S.-G."/>
        </authorList>
    </citation>
    <scope>NUCLEOTIDE SEQUENCE [LARGE SCALE GENOMIC DNA]</scope>
    <source>
        <strain evidence="16 17">HKU8</strain>
    </source>
</reference>
<dbReference type="SUPFAM" id="SSF51621">
    <property type="entry name" value="Phosphoenolpyruvate/pyruvate domain"/>
    <property type="match status" value="1"/>
</dbReference>
<name>A0A1D8B2Q7_9ACTO</name>
<feature type="domain" description="Phosphotransferase system enzyme I N-terminal" evidence="15">
    <location>
        <begin position="9"/>
        <end position="126"/>
    </location>
</feature>
<dbReference type="GO" id="GO:0009401">
    <property type="term" value="P:phosphoenolpyruvate-dependent sugar phosphotransferase system"/>
    <property type="evidence" value="ECO:0007669"/>
    <property type="project" value="UniProtKB-KW"/>
</dbReference>
<dbReference type="SUPFAM" id="SSF47831">
    <property type="entry name" value="Enzyme I of the PEP:sugar phosphotransferase system HPr-binding (sub)domain"/>
    <property type="match status" value="1"/>
</dbReference>
<dbReference type="GO" id="GO:0008965">
    <property type="term" value="F:phosphoenolpyruvate-protein phosphotransferase activity"/>
    <property type="evidence" value="ECO:0007669"/>
    <property type="project" value="UniProtKB-EC"/>
</dbReference>
<evidence type="ECO:0000259" key="15">
    <source>
        <dbReference type="Pfam" id="PF05524"/>
    </source>
</evidence>
<dbReference type="Gene3D" id="3.20.20.60">
    <property type="entry name" value="Phosphoenolpyruvate-binding domains"/>
    <property type="match status" value="1"/>
</dbReference>
<comment type="similarity">
    <text evidence="2 9">Belongs to the PEP-utilizing enzyme family.</text>
</comment>
<keyword evidence="9" id="KW-0598">Phosphotransferase system</keyword>
<dbReference type="InterPro" id="IPR036637">
    <property type="entry name" value="Phosphohistidine_dom_sf"/>
</dbReference>
<keyword evidence="17" id="KW-1185">Reference proteome</keyword>
<evidence type="ECO:0000256" key="1">
    <source>
        <dbReference type="ARBA" id="ARBA00001946"/>
    </source>
</evidence>
<feature type="binding site" evidence="11">
    <location>
        <position position="292"/>
    </location>
    <ligand>
        <name>phosphoenolpyruvate</name>
        <dbReference type="ChEBI" id="CHEBI:58702"/>
    </ligand>
</feature>
<dbReference type="PANTHER" id="PTHR46244">
    <property type="entry name" value="PHOSPHOENOLPYRUVATE-PROTEIN PHOSPHOTRANSFERASE"/>
    <property type="match status" value="1"/>
</dbReference>
<evidence type="ECO:0000256" key="5">
    <source>
        <dbReference type="ARBA" id="ARBA00022723"/>
    </source>
</evidence>
<keyword evidence="7 9" id="KW-0460">Magnesium</keyword>
<comment type="cofactor">
    <cofactor evidence="1 9 12">
        <name>Mg(2+)</name>
        <dbReference type="ChEBI" id="CHEBI:18420"/>
    </cofactor>
</comment>
<feature type="binding site" evidence="12">
    <location>
        <position position="447"/>
    </location>
    <ligand>
        <name>Mg(2+)</name>
        <dbReference type="ChEBI" id="CHEBI:18420"/>
    </ligand>
</feature>